<accession>A0ABV6VR06</accession>
<dbReference type="Gene3D" id="3.40.630.30">
    <property type="match status" value="1"/>
</dbReference>
<name>A0ABV6VR06_9ACTN</name>
<organism evidence="3 4">
    <name type="scientific">Streptacidiphilus cavernicola</name>
    <dbReference type="NCBI Taxonomy" id="3342716"/>
    <lineage>
        <taxon>Bacteria</taxon>
        <taxon>Bacillati</taxon>
        <taxon>Actinomycetota</taxon>
        <taxon>Actinomycetes</taxon>
        <taxon>Kitasatosporales</taxon>
        <taxon>Streptomycetaceae</taxon>
        <taxon>Streptacidiphilus</taxon>
    </lineage>
</organism>
<dbReference type="EC" id="2.3.-.-" evidence="3"/>
<dbReference type="GO" id="GO:0016746">
    <property type="term" value="F:acyltransferase activity"/>
    <property type="evidence" value="ECO:0007669"/>
    <property type="project" value="UniProtKB-KW"/>
</dbReference>
<evidence type="ECO:0000313" key="3">
    <source>
        <dbReference type="EMBL" id="MFC1416132.1"/>
    </source>
</evidence>
<feature type="compositionally biased region" description="Pro residues" evidence="1">
    <location>
        <begin position="38"/>
        <end position="62"/>
    </location>
</feature>
<proteinExistence type="predicted"/>
<dbReference type="RefSeq" id="WP_380533073.1">
    <property type="nucleotide sequence ID" value="NZ_JBHFAB010000003.1"/>
</dbReference>
<keyword evidence="4" id="KW-1185">Reference proteome</keyword>
<keyword evidence="3" id="KW-0808">Transferase</keyword>
<evidence type="ECO:0000313" key="4">
    <source>
        <dbReference type="Proteomes" id="UP001592531"/>
    </source>
</evidence>
<dbReference type="PROSITE" id="PS51186">
    <property type="entry name" value="GNAT"/>
    <property type="match status" value="1"/>
</dbReference>
<reference evidence="3 4" key="1">
    <citation type="submission" date="2024-09" db="EMBL/GenBank/DDBJ databases">
        <authorList>
            <person name="Lee S.D."/>
        </authorList>
    </citation>
    <scope>NUCLEOTIDE SEQUENCE [LARGE SCALE GENOMIC DNA]</scope>
    <source>
        <strain evidence="3 4">N8-3</strain>
    </source>
</reference>
<dbReference type="InterPro" id="IPR016181">
    <property type="entry name" value="Acyl_CoA_acyltransferase"/>
</dbReference>
<feature type="domain" description="N-acetyltransferase" evidence="2">
    <location>
        <begin position="9"/>
        <end position="194"/>
    </location>
</feature>
<evidence type="ECO:0000256" key="1">
    <source>
        <dbReference type="SAM" id="MobiDB-lite"/>
    </source>
</evidence>
<feature type="region of interest" description="Disordered" evidence="1">
    <location>
        <begin position="29"/>
        <end position="66"/>
    </location>
</feature>
<dbReference type="Pfam" id="PF13527">
    <property type="entry name" value="Acetyltransf_9"/>
    <property type="match status" value="1"/>
</dbReference>
<dbReference type="EMBL" id="JBHFAB010000003">
    <property type="protein sequence ID" value="MFC1416132.1"/>
    <property type="molecule type" value="Genomic_DNA"/>
</dbReference>
<dbReference type="Proteomes" id="UP001592531">
    <property type="component" value="Unassembled WGS sequence"/>
</dbReference>
<sequence>MTADDLTPPRIVAFPESEAPEHLRLQALDLQEQAWPSAPAPAPAATPPTSPAPPAAPAPAPAYDPRHDPALRPLSLFLLAEDGRTVLASLDVLSKQLDHAGRRYAASGLSRVVSSPAHRGRGHGRRLVAAALDTVRRGGADLGLFTCDRPLRGFYEGAGWQFLPGAVLVGGTAEEPFPSDRPGFDKVTMAAFLTPHARVHAADFRHTRIALHPGPVDRLW</sequence>
<gene>
    <name evidence="3" type="ORF">ACEZDE_05695</name>
</gene>
<protein>
    <submittedName>
        <fullName evidence="3">GNAT family N-acetyltransferase</fullName>
        <ecNumber evidence="3">2.3.-.-</ecNumber>
    </submittedName>
</protein>
<evidence type="ECO:0000259" key="2">
    <source>
        <dbReference type="PROSITE" id="PS51186"/>
    </source>
</evidence>
<dbReference type="SUPFAM" id="SSF55729">
    <property type="entry name" value="Acyl-CoA N-acyltransferases (Nat)"/>
    <property type="match status" value="1"/>
</dbReference>
<comment type="caution">
    <text evidence="3">The sequence shown here is derived from an EMBL/GenBank/DDBJ whole genome shotgun (WGS) entry which is preliminary data.</text>
</comment>
<dbReference type="CDD" id="cd04301">
    <property type="entry name" value="NAT_SF"/>
    <property type="match status" value="1"/>
</dbReference>
<dbReference type="InterPro" id="IPR000182">
    <property type="entry name" value="GNAT_dom"/>
</dbReference>
<keyword evidence="3" id="KW-0012">Acyltransferase</keyword>